<accession>A0A558CUI5</accession>
<dbReference type="EMBL" id="VMRY01000070">
    <property type="protein sequence ID" value="TVT52431.1"/>
    <property type="molecule type" value="Genomic_DNA"/>
</dbReference>
<reference evidence="5 6" key="1">
    <citation type="submission" date="2019-07" db="EMBL/GenBank/DDBJ databases">
        <title>The pathways for chlorine oxyanion respiration interact through the shared metabolite chlorate.</title>
        <authorList>
            <person name="Barnum T.P."/>
            <person name="Cheng Y."/>
            <person name="Hill K.A."/>
            <person name="Lucas L.N."/>
            <person name="Carlson H.K."/>
            <person name="Coates J.D."/>
        </authorList>
    </citation>
    <scope>NUCLEOTIDE SEQUENCE [LARGE SCALE GENOMIC DNA]</scope>
    <source>
        <strain evidence="5">BK-3</strain>
    </source>
</reference>
<evidence type="ECO:0000256" key="1">
    <source>
        <dbReference type="ARBA" id="ARBA00006611"/>
    </source>
</evidence>
<dbReference type="Pfam" id="PF05157">
    <property type="entry name" value="MshEN"/>
    <property type="match status" value="1"/>
</dbReference>
<dbReference type="SMART" id="SM00382">
    <property type="entry name" value="AAA"/>
    <property type="match status" value="1"/>
</dbReference>
<dbReference type="InterPro" id="IPR027417">
    <property type="entry name" value="P-loop_NTPase"/>
</dbReference>
<organism evidence="5 6">
    <name type="scientific">Sedimenticola thiotaurini</name>
    <dbReference type="NCBI Taxonomy" id="1543721"/>
    <lineage>
        <taxon>Bacteria</taxon>
        <taxon>Pseudomonadati</taxon>
        <taxon>Pseudomonadota</taxon>
        <taxon>Gammaproteobacteria</taxon>
        <taxon>Chromatiales</taxon>
        <taxon>Sedimenticolaceae</taxon>
        <taxon>Sedimenticola</taxon>
    </lineage>
</organism>
<dbReference type="GO" id="GO:0005886">
    <property type="term" value="C:plasma membrane"/>
    <property type="evidence" value="ECO:0007669"/>
    <property type="project" value="TreeGrafter"/>
</dbReference>
<dbReference type="Proteomes" id="UP000317355">
    <property type="component" value="Unassembled WGS sequence"/>
</dbReference>
<evidence type="ECO:0000313" key="5">
    <source>
        <dbReference type="EMBL" id="TVT52431.1"/>
    </source>
</evidence>
<dbReference type="InterPro" id="IPR001482">
    <property type="entry name" value="T2SS/T4SS_dom"/>
</dbReference>
<feature type="domain" description="Bacterial type II secretion system protein E" evidence="4">
    <location>
        <begin position="393"/>
        <end position="407"/>
    </location>
</feature>
<proteinExistence type="inferred from homology"/>
<comment type="similarity">
    <text evidence="1">Belongs to the GSP E family.</text>
</comment>
<evidence type="ECO:0000259" key="4">
    <source>
        <dbReference type="PROSITE" id="PS00662"/>
    </source>
</evidence>
<dbReference type="PROSITE" id="PS00662">
    <property type="entry name" value="T2SP_E"/>
    <property type="match status" value="1"/>
</dbReference>
<dbReference type="FunFam" id="3.30.450.90:FF:000001">
    <property type="entry name" value="Type II secretion system ATPase GspE"/>
    <property type="match status" value="1"/>
</dbReference>
<evidence type="ECO:0000256" key="3">
    <source>
        <dbReference type="ARBA" id="ARBA00022840"/>
    </source>
</evidence>
<dbReference type="SUPFAM" id="SSF160246">
    <property type="entry name" value="EspE N-terminal domain-like"/>
    <property type="match status" value="1"/>
</dbReference>
<dbReference type="InterPro" id="IPR003593">
    <property type="entry name" value="AAA+_ATPase"/>
</dbReference>
<dbReference type="Gene3D" id="3.40.50.300">
    <property type="entry name" value="P-loop containing nucleotide triphosphate hydrolases"/>
    <property type="match status" value="1"/>
</dbReference>
<dbReference type="Gene3D" id="3.30.450.90">
    <property type="match status" value="1"/>
</dbReference>
<keyword evidence="2" id="KW-0547">Nucleotide-binding</keyword>
<dbReference type="PANTHER" id="PTHR30258">
    <property type="entry name" value="TYPE II SECRETION SYSTEM PROTEIN GSPE-RELATED"/>
    <property type="match status" value="1"/>
</dbReference>
<protein>
    <submittedName>
        <fullName evidence="5">MSHA biogenesis protein MshE</fullName>
    </submittedName>
</protein>
<keyword evidence="3" id="KW-0067">ATP-binding</keyword>
<dbReference type="GO" id="GO:0016887">
    <property type="term" value="F:ATP hydrolysis activity"/>
    <property type="evidence" value="ECO:0007669"/>
    <property type="project" value="TreeGrafter"/>
</dbReference>
<dbReference type="AlphaFoldDB" id="A0A558CUI5"/>
<evidence type="ECO:0000256" key="2">
    <source>
        <dbReference type="ARBA" id="ARBA00022741"/>
    </source>
</evidence>
<gene>
    <name evidence="5" type="ORF">FHK82_13740</name>
</gene>
<name>A0A558CUI5_9GAMM</name>
<dbReference type="CDD" id="cd01129">
    <property type="entry name" value="PulE-GspE-like"/>
    <property type="match status" value="1"/>
</dbReference>
<dbReference type="InterPro" id="IPR007831">
    <property type="entry name" value="T2SS_GspE_N"/>
</dbReference>
<dbReference type="SUPFAM" id="SSF52540">
    <property type="entry name" value="P-loop containing nucleoside triphosphate hydrolases"/>
    <property type="match status" value="1"/>
</dbReference>
<dbReference type="PANTHER" id="PTHR30258:SF29">
    <property type="entry name" value="MSHA PILUS ASSEMBLY ATPASE MSHE"/>
    <property type="match status" value="1"/>
</dbReference>
<dbReference type="Pfam" id="PF00437">
    <property type="entry name" value="T2SSE"/>
    <property type="match status" value="1"/>
</dbReference>
<dbReference type="InterPro" id="IPR037257">
    <property type="entry name" value="T2SS_E_N_sf"/>
</dbReference>
<comment type="caution">
    <text evidence="5">The sequence shown here is derived from an EMBL/GenBank/DDBJ whole genome shotgun (WGS) entry which is preliminary data.</text>
</comment>
<sequence>MVEESGTANSEAGRSRKRIRIGDLLVENRVISEGQLQSALAEQKRSGHKLGHTLIELGFIDEQRLLDFLSQQLQIPFIDLTSFPLKPEIVKQLSETVARRYRVIALEVREKDVLVGMADPTDLFAYDELGHSLKKRVRQAVVRESDLLDALDRMYRRSEELSSLAGELHEDLTQGDFDLGQLMQTVEAGDAPVIRLLQTLFEDALQAKASDIHIEPDDEVLRIRQRIDGVLHEQVMNERRIAPALVQRLKLLSSLDISEKRLPQDGRFQIKVKNHAIDVRLSTMPVQNGEAVVMRLLDQSSGILSLGDLGIKDEMLKRLRMLISKPHGMVLVTGPTGSGKTTTLYSALSELNIPEKKIITVEDPVEYRLPRVNQVQVHDQIGLSFSRVLRTAMRQDPDILLVGEMRDLETAQIGLRAAITGHFVLSTLHTNSAIGTVSRLLDMGAPGYLMASSLLAIVAQRLVRRVCSHCAVQHEPDEIQQAWLEGLEHDFDLSGLRIGKGCNRCGQTGYRGRVGIYEMLELNGEMAAALRRDDHESFAQIANASKHFIPLWKSGLQYAAEGVTSLNEAIRIAGDVEVA</sequence>
<evidence type="ECO:0000313" key="6">
    <source>
        <dbReference type="Proteomes" id="UP000317355"/>
    </source>
</evidence>
<dbReference type="Gene3D" id="3.30.300.160">
    <property type="entry name" value="Type II secretion system, protein E, N-terminal domain"/>
    <property type="match status" value="1"/>
</dbReference>
<dbReference type="GO" id="GO:0005524">
    <property type="term" value="F:ATP binding"/>
    <property type="evidence" value="ECO:0007669"/>
    <property type="project" value="UniProtKB-KW"/>
</dbReference>